<dbReference type="Proteomes" id="UP000615760">
    <property type="component" value="Unassembled WGS sequence"/>
</dbReference>
<name>A0ABQ1K0M4_9FLAO</name>
<sequence length="911" mass="103907">MSLLLYINGQLTDLDSKQHIAQTKQINDLNSISNRQSNYTNRFKLPKTANNIKIMGFLSLPGSNTTTPYQKNECFLYSESGECFVYKGWAKITDAGDNFDVVIYDGIIDLQKIIENKKFSDIDLSELNHTKNVATVTQSWVGTDAPYRYILADYGGKTGKTYLGEVNIDYLVPSVSVSYLWDKIQEQFGLTFTGSVFETEYFKNLWMTFPKGVSIEDNSPVLYECDDNSFARNGANHYIKCNSAVTNELEFADEEQFHLQIEETGLYRIDISGNINAYSYTGTSVTPYPFKIFYAKNVQGTPAGNVPVYNYSTIQNNIAPNSDFTIPPFLVNLNANDTLALLIQRVNPTSNFHIDNNSAVTVSITKLNDTNIDFSNGLSEFSIKDFIKEIVHRFALTMVKNSYTGVYNFITLEEQLQNAPTADWSDKYISIENENYIYGQYAQQNFFRYQYNDKESDYNDSYIGIDNVNITPKRDVIKSKIYSPQQNNVVYLNEFSHRYNLWEKEIDDDDQVSYKSLDKRFYFLRANTASYGDLGFNAPFSIYSDKLTESTTVSSIYKESFYRLSFGEIIQDYYSPLSRILSHSVIVNAKLWLTETDIANFDFIKLYYIEQLGSYFIVNKITNYVPGKSTKVELIKVIYGEAPNLISDYKEIKITNVNILENNNYEVEYELSYTPQYGSSLKFESSSNTINWEEADDSATLNYNGPVTINLSGQSSAYIRIKDNVSSVYSEPYKIKDITITNATQQDNDYLIDYDLSYAPQYPDVINFQISTDGVNWSETDFGIVSQTSDYSGPLVLENLNAYDGGYLRMIDISNGVTSNSYNFRKITITDVQNTSNNLYQITYNSNYTPSPVTTAYRIEVSFNGYTWYDSDNATMSHNGTTPVNLSDFNGANYIRIKNNISEITSNVFTL</sequence>
<proteinExistence type="predicted"/>
<evidence type="ECO:0000313" key="1">
    <source>
        <dbReference type="EMBL" id="GGB84052.1"/>
    </source>
</evidence>
<reference evidence="2" key="1">
    <citation type="journal article" date="2019" name="Int. J. Syst. Evol. Microbiol.">
        <title>The Global Catalogue of Microorganisms (GCM) 10K type strain sequencing project: providing services to taxonomists for standard genome sequencing and annotation.</title>
        <authorList>
            <consortium name="The Broad Institute Genomics Platform"/>
            <consortium name="The Broad Institute Genome Sequencing Center for Infectious Disease"/>
            <person name="Wu L."/>
            <person name="Ma J."/>
        </authorList>
    </citation>
    <scope>NUCLEOTIDE SEQUENCE [LARGE SCALE GENOMIC DNA]</scope>
    <source>
        <strain evidence="2">CGMCC 1.15461</strain>
    </source>
</reference>
<evidence type="ECO:0000313" key="2">
    <source>
        <dbReference type="Proteomes" id="UP000615760"/>
    </source>
</evidence>
<gene>
    <name evidence="1" type="ORF">GCM10007424_25070</name>
</gene>
<organism evidence="1 2">
    <name type="scientific">Flavobacterium suaedae</name>
    <dbReference type="NCBI Taxonomy" id="1767027"/>
    <lineage>
        <taxon>Bacteria</taxon>
        <taxon>Pseudomonadati</taxon>
        <taxon>Bacteroidota</taxon>
        <taxon>Flavobacteriia</taxon>
        <taxon>Flavobacteriales</taxon>
        <taxon>Flavobacteriaceae</taxon>
        <taxon>Flavobacterium</taxon>
    </lineage>
</organism>
<keyword evidence="2" id="KW-1185">Reference proteome</keyword>
<protein>
    <submittedName>
        <fullName evidence="1">Uncharacterized protein</fullName>
    </submittedName>
</protein>
<comment type="caution">
    <text evidence="1">The sequence shown here is derived from an EMBL/GenBank/DDBJ whole genome shotgun (WGS) entry which is preliminary data.</text>
</comment>
<dbReference type="RefSeq" id="WP_188621658.1">
    <property type="nucleotide sequence ID" value="NZ_BMJE01000007.1"/>
</dbReference>
<accession>A0ABQ1K0M4</accession>
<dbReference type="EMBL" id="BMJE01000007">
    <property type="protein sequence ID" value="GGB84052.1"/>
    <property type="molecule type" value="Genomic_DNA"/>
</dbReference>